<reference evidence="1 2" key="1">
    <citation type="submission" date="2024-07" db="EMBL/GenBank/DDBJ databases">
        <title>Section-level genome sequencing and comparative genomics of Aspergillus sections Usti and Cavernicolus.</title>
        <authorList>
            <consortium name="Lawrence Berkeley National Laboratory"/>
            <person name="Nybo J.L."/>
            <person name="Vesth T.C."/>
            <person name="Theobald S."/>
            <person name="Frisvad J.C."/>
            <person name="Larsen T.O."/>
            <person name="Kjaerboelling I."/>
            <person name="Rothschild-Mancinelli K."/>
            <person name="Lyhne E.K."/>
            <person name="Kogle M.E."/>
            <person name="Barry K."/>
            <person name="Clum A."/>
            <person name="Na H."/>
            <person name="Ledsgaard L."/>
            <person name="Lin J."/>
            <person name="Lipzen A."/>
            <person name="Kuo A."/>
            <person name="Riley R."/>
            <person name="Mondo S."/>
            <person name="LaButti K."/>
            <person name="Haridas S."/>
            <person name="Pangalinan J."/>
            <person name="Salamov A.A."/>
            <person name="Simmons B.A."/>
            <person name="Magnuson J.K."/>
            <person name="Chen J."/>
            <person name="Drula E."/>
            <person name="Henrissat B."/>
            <person name="Wiebenga A."/>
            <person name="Lubbers R.J."/>
            <person name="Gomes A.C."/>
            <person name="Macurrencykelacurrency M.R."/>
            <person name="Stajich J."/>
            <person name="Grigoriev I.V."/>
            <person name="Mortensen U.H."/>
            <person name="De vries R.P."/>
            <person name="Baker S.E."/>
            <person name="Andersen M.R."/>
        </authorList>
    </citation>
    <scope>NUCLEOTIDE SEQUENCE [LARGE SCALE GENOMIC DNA]</scope>
    <source>
        <strain evidence="1 2">CBS 756.74</strain>
    </source>
</reference>
<evidence type="ECO:0008006" key="3">
    <source>
        <dbReference type="Google" id="ProtNLM"/>
    </source>
</evidence>
<protein>
    <recommendedName>
        <fullName evidence="3">Dihydrodipicolinate synthase</fullName>
    </recommendedName>
</protein>
<keyword evidence="2" id="KW-1185">Reference proteome</keyword>
<dbReference type="InterPro" id="IPR002220">
    <property type="entry name" value="DapA-like"/>
</dbReference>
<evidence type="ECO:0000313" key="2">
    <source>
        <dbReference type="Proteomes" id="UP001610444"/>
    </source>
</evidence>
<evidence type="ECO:0000313" key="1">
    <source>
        <dbReference type="EMBL" id="KAL2839550.1"/>
    </source>
</evidence>
<accession>A0ABR4JHM0</accession>
<dbReference type="Gene3D" id="3.20.20.70">
    <property type="entry name" value="Aldolase class I"/>
    <property type="match status" value="1"/>
</dbReference>
<sequence>MGSTPFLFNLPLAEPDGAPFITIPHSLPREPTPASQGHLSWTMVGGPAIYDPVNLTELTALTAEIHNVAKIPIVYYDIPSATCVKLSPKELASLSKVGVKYLKKTSSDGPALTDMLFGLSDKITAFNGWDTLTFYGLAASAPGGGLKKGRELRAKIRPICKFLESHNYAAAVKTGLELTGLATGGLRKPFHMLGLQVADEMKVLIQNAGLKIV</sequence>
<dbReference type="SMART" id="SM01130">
    <property type="entry name" value="DHDPS"/>
    <property type="match status" value="1"/>
</dbReference>
<dbReference type="EMBL" id="JBFXLR010000073">
    <property type="protein sequence ID" value="KAL2839550.1"/>
    <property type="molecule type" value="Genomic_DNA"/>
</dbReference>
<dbReference type="PANTHER" id="PTHR42849">
    <property type="entry name" value="N-ACETYLNEURAMINATE LYASE"/>
    <property type="match status" value="1"/>
</dbReference>
<dbReference type="CDD" id="cd00408">
    <property type="entry name" value="DHDPS-like"/>
    <property type="match status" value="1"/>
</dbReference>
<dbReference type="RefSeq" id="XP_070893593.1">
    <property type="nucleotide sequence ID" value="XM_071043599.1"/>
</dbReference>
<comment type="caution">
    <text evidence="1">The sequence shown here is derived from an EMBL/GenBank/DDBJ whole genome shotgun (WGS) entry which is preliminary data.</text>
</comment>
<dbReference type="Proteomes" id="UP001610444">
    <property type="component" value="Unassembled WGS sequence"/>
</dbReference>
<dbReference type="GeneID" id="98158763"/>
<dbReference type="PANTHER" id="PTHR42849:SF1">
    <property type="entry name" value="N-ACETYLNEURAMINATE LYASE"/>
    <property type="match status" value="1"/>
</dbReference>
<organism evidence="1 2">
    <name type="scientific">Aspergillus pseudodeflectus</name>
    <dbReference type="NCBI Taxonomy" id="176178"/>
    <lineage>
        <taxon>Eukaryota</taxon>
        <taxon>Fungi</taxon>
        <taxon>Dikarya</taxon>
        <taxon>Ascomycota</taxon>
        <taxon>Pezizomycotina</taxon>
        <taxon>Eurotiomycetes</taxon>
        <taxon>Eurotiomycetidae</taxon>
        <taxon>Eurotiales</taxon>
        <taxon>Aspergillaceae</taxon>
        <taxon>Aspergillus</taxon>
        <taxon>Aspergillus subgen. Nidulantes</taxon>
    </lineage>
</organism>
<name>A0ABR4JHM0_9EURO</name>
<proteinExistence type="predicted"/>
<dbReference type="SUPFAM" id="SSF51569">
    <property type="entry name" value="Aldolase"/>
    <property type="match status" value="1"/>
</dbReference>
<dbReference type="InterPro" id="IPR013785">
    <property type="entry name" value="Aldolase_TIM"/>
</dbReference>
<gene>
    <name evidence="1" type="ORF">BJX68DRAFT_258820</name>
</gene>